<dbReference type="InterPro" id="IPR018848">
    <property type="entry name" value="WIYLD_domain"/>
</dbReference>
<gene>
    <name evidence="3" type="ORF">RJ639_046270</name>
</gene>
<feature type="region of interest" description="Disordered" evidence="1">
    <location>
        <begin position="266"/>
        <end position="295"/>
    </location>
</feature>
<evidence type="ECO:0000313" key="4">
    <source>
        <dbReference type="Proteomes" id="UP001188597"/>
    </source>
</evidence>
<dbReference type="PANTHER" id="PTHR34271:SF1">
    <property type="entry name" value="NUCLEOLAR HISTONE METHYLTRANSFERASE-RELATED PROTEIN"/>
    <property type="match status" value="1"/>
</dbReference>
<dbReference type="EMBL" id="JAVXUP010000803">
    <property type="protein sequence ID" value="KAK3020677.1"/>
    <property type="molecule type" value="Genomic_DNA"/>
</dbReference>
<feature type="region of interest" description="Disordered" evidence="1">
    <location>
        <begin position="218"/>
        <end position="238"/>
    </location>
</feature>
<dbReference type="InterPro" id="IPR043017">
    <property type="entry name" value="WIYLD_dom_sf"/>
</dbReference>
<evidence type="ECO:0000256" key="1">
    <source>
        <dbReference type="SAM" id="MobiDB-lite"/>
    </source>
</evidence>
<proteinExistence type="predicted"/>
<dbReference type="Pfam" id="PF10440">
    <property type="entry name" value="WIYLD"/>
    <property type="match status" value="1"/>
</dbReference>
<dbReference type="Proteomes" id="UP001188597">
    <property type="component" value="Unassembled WGS sequence"/>
</dbReference>
<dbReference type="AlphaFoldDB" id="A0AA88W670"/>
<sequence length="295" mass="31652">MQLTVTIIWHHSIIGGLWRWKGFGALATLEMAELGINDVGSLGFVMNGDGKARLSRMDAAVDAMIPFGFSEKTVRKSVKTLLNEYGGDEGWPFIEADAYNVLLETILGEQEKSQQEGDVQEYCAERDNLVENGPLQDVGSGGYALVNTAGPSIGTIQAICSEAINTALEAETTGDKGGSLLAEGDGEGCQTKEGVGAADSIDRCSEGAMLLLNAPVQTPTRIIPSPPPTDSIPTRKNKPNYGWISSDDEEDNLVILSAASVRFRPPTPRQLETLAGGTETGKKRKSRWDVRPENV</sequence>
<dbReference type="PANTHER" id="PTHR34271">
    <property type="entry name" value="NUCLEOLAR HISTONE METHYLTRANSFERASE-RELATED PROTEIN"/>
    <property type="match status" value="1"/>
</dbReference>
<reference evidence="3" key="1">
    <citation type="submission" date="2022-12" db="EMBL/GenBank/DDBJ databases">
        <title>Draft genome assemblies for two species of Escallonia (Escalloniales).</title>
        <authorList>
            <person name="Chanderbali A."/>
            <person name="Dervinis C."/>
            <person name="Anghel I."/>
            <person name="Soltis D."/>
            <person name="Soltis P."/>
            <person name="Zapata F."/>
        </authorList>
    </citation>
    <scope>NUCLEOTIDE SEQUENCE</scope>
    <source>
        <strain evidence="3">UCBG64.0493</strain>
        <tissue evidence="3">Leaf</tissue>
    </source>
</reference>
<organism evidence="3 4">
    <name type="scientific">Escallonia herrerae</name>
    <dbReference type="NCBI Taxonomy" id="1293975"/>
    <lineage>
        <taxon>Eukaryota</taxon>
        <taxon>Viridiplantae</taxon>
        <taxon>Streptophyta</taxon>
        <taxon>Embryophyta</taxon>
        <taxon>Tracheophyta</taxon>
        <taxon>Spermatophyta</taxon>
        <taxon>Magnoliopsida</taxon>
        <taxon>eudicotyledons</taxon>
        <taxon>Gunneridae</taxon>
        <taxon>Pentapetalae</taxon>
        <taxon>asterids</taxon>
        <taxon>campanulids</taxon>
        <taxon>Escalloniales</taxon>
        <taxon>Escalloniaceae</taxon>
        <taxon>Escallonia</taxon>
    </lineage>
</organism>
<protein>
    <recommendedName>
        <fullName evidence="2">WIYLD domain-containing protein</fullName>
    </recommendedName>
</protein>
<evidence type="ECO:0000313" key="3">
    <source>
        <dbReference type="EMBL" id="KAK3020677.1"/>
    </source>
</evidence>
<dbReference type="Gene3D" id="1.10.8.850">
    <property type="entry name" value="Histone-lysine N methyltransferase , C-terminal domain-like"/>
    <property type="match status" value="1"/>
</dbReference>
<name>A0AA88W670_9ASTE</name>
<comment type="caution">
    <text evidence="3">The sequence shown here is derived from an EMBL/GenBank/DDBJ whole genome shotgun (WGS) entry which is preliminary data.</text>
</comment>
<accession>A0AA88W670</accession>
<evidence type="ECO:0000259" key="2">
    <source>
        <dbReference type="Pfam" id="PF10440"/>
    </source>
</evidence>
<feature type="domain" description="WIYLD" evidence="2">
    <location>
        <begin position="52"/>
        <end position="112"/>
    </location>
</feature>
<keyword evidence="4" id="KW-1185">Reference proteome</keyword>